<gene>
    <name evidence="1" type="ORF">LCGC14_2871090</name>
</gene>
<name>A0A0F8YPL1_9ZZZZ</name>
<dbReference type="Gene3D" id="2.40.400.10">
    <property type="entry name" value="Acetoacetate decarboxylase-like"/>
    <property type="match status" value="1"/>
</dbReference>
<sequence length="244" mass="27213">MPDLGRLKRHRLPHTVPITAPLYPPPPWPLPGARILKLVFETDAKAALDWLPPSLGRTSPAYAIITVAHYPESPIGPFSLAAQYVGCRARLFSRAYTLHAVTDNVRALVALREIWGFPARLGRVRLSATPRAASARVTAEGRTLADLRLSRAQTCDPGLIRFDPLLNLRLIHNLQQGKRHSLLEVVQIDPDYRITEAVRGRARLTYPEPSEDAPWHLLQPLSMISATYSVGDTELPLARFVMPY</sequence>
<proteinExistence type="predicted"/>
<organism evidence="1">
    <name type="scientific">marine sediment metagenome</name>
    <dbReference type="NCBI Taxonomy" id="412755"/>
    <lineage>
        <taxon>unclassified sequences</taxon>
        <taxon>metagenomes</taxon>
        <taxon>ecological metagenomes</taxon>
    </lineage>
</organism>
<dbReference type="Pfam" id="PF06314">
    <property type="entry name" value="ADC"/>
    <property type="match status" value="1"/>
</dbReference>
<dbReference type="AlphaFoldDB" id="A0A0F8YPL1"/>
<protein>
    <recommendedName>
        <fullName evidence="2">Acetoacetate decarboxylase</fullName>
    </recommendedName>
</protein>
<dbReference type="InterPro" id="IPR010451">
    <property type="entry name" value="Acetoacetate_decarboxylase"/>
</dbReference>
<evidence type="ECO:0008006" key="2">
    <source>
        <dbReference type="Google" id="ProtNLM"/>
    </source>
</evidence>
<evidence type="ECO:0000313" key="1">
    <source>
        <dbReference type="EMBL" id="KKK75700.1"/>
    </source>
</evidence>
<reference evidence="1" key="1">
    <citation type="journal article" date="2015" name="Nature">
        <title>Complex archaea that bridge the gap between prokaryotes and eukaryotes.</title>
        <authorList>
            <person name="Spang A."/>
            <person name="Saw J.H."/>
            <person name="Jorgensen S.L."/>
            <person name="Zaremba-Niedzwiedzka K."/>
            <person name="Martijn J."/>
            <person name="Lind A.E."/>
            <person name="van Eijk R."/>
            <person name="Schleper C."/>
            <person name="Guy L."/>
            <person name="Ettema T.J."/>
        </authorList>
    </citation>
    <scope>NUCLEOTIDE SEQUENCE</scope>
</reference>
<comment type="caution">
    <text evidence="1">The sequence shown here is derived from an EMBL/GenBank/DDBJ whole genome shotgun (WGS) entry which is preliminary data.</text>
</comment>
<dbReference type="EMBL" id="LAZR01055742">
    <property type="protein sequence ID" value="KKK75700.1"/>
    <property type="molecule type" value="Genomic_DNA"/>
</dbReference>
<dbReference type="GO" id="GO:0016829">
    <property type="term" value="F:lyase activity"/>
    <property type="evidence" value="ECO:0007669"/>
    <property type="project" value="InterPro"/>
</dbReference>
<dbReference type="InterPro" id="IPR023375">
    <property type="entry name" value="ADC_dom_sf"/>
</dbReference>
<accession>A0A0F8YPL1</accession>
<dbReference type="SUPFAM" id="SSF160104">
    <property type="entry name" value="Acetoacetate decarboxylase-like"/>
    <property type="match status" value="1"/>
</dbReference>